<reference evidence="3" key="2">
    <citation type="submission" date="2022-05" db="EMBL/GenBank/DDBJ databases">
        <authorList>
            <person name="Kim J.-S."/>
            <person name="Lee K."/>
            <person name="Suh M."/>
            <person name="Eom M."/>
            <person name="Kim J.-S."/>
            <person name="Kim D.-S."/>
            <person name="Ko S.-H."/>
            <person name="Shin Y."/>
            <person name="Lee J.-S."/>
        </authorList>
    </citation>
    <scope>NUCLEOTIDE SEQUENCE</scope>
    <source>
        <strain evidence="3">N237</strain>
    </source>
</reference>
<keyword evidence="3" id="KW-0489">Methyltransferase</keyword>
<dbReference type="CDD" id="cd02440">
    <property type="entry name" value="AdoMet_MTases"/>
    <property type="match status" value="1"/>
</dbReference>
<dbReference type="GO" id="GO:0008168">
    <property type="term" value="F:methyltransferase activity"/>
    <property type="evidence" value="ECO:0007669"/>
    <property type="project" value="UniProtKB-KW"/>
</dbReference>
<dbReference type="EMBL" id="CP097332">
    <property type="protein sequence ID" value="UQX89319.1"/>
    <property type="molecule type" value="Genomic_DNA"/>
</dbReference>
<dbReference type="InterPro" id="IPR029063">
    <property type="entry name" value="SAM-dependent_MTases_sf"/>
</dbReference>
<feature type="domain" description="S-adenosylmethionine-dependent methyltransferase Rv2258c-like winged HTH" evidence="2">
    <location>
        <begin position="29"/>
        <end position="99"/>
    </location>
</feature>
<proteinExistence type="predicted"/>
<dbReference type="InterPro" id="IPR048711">
    <property type="entry name" value="WHD_Rv2258c"/>
</dbReference>
<dbReference type="InterPro" id="IPR025714">
    <property type="entry name" value="Methyltranfer_dom"/>
</dbReference>
<dbReference type="InterPro" id="IPR036388">
    <property type="entry name" value="WH-like_DNA-bd_sf"/>
</dbReference>
<gene>
    <name evidence="3" type="ORF">M6D93_04765</name>
</gene>
<dbReference type="Pfam" id="PF21320">
    <property type="entry name" value="WHD_Rv2258c"/>
    <property type="match status" value="1"/>
</dbReference>
<evidence type="ECO:0000259" key="2">
    <source>
        <dbReference type="Pfam" id="PF21320"/>
    </source>
</evidence>
<accession>A0ABY4R2Q3</accession>
<dbReference type="GO" id="GO:0032259">
    <property type="term" value="P:methylation"/>
    <property type="evidence" value="ECO:0007669"/>
    <property type="project" value="UniProtKB-KW"/>
</dbReference>
<evidence type="ECO:0000313" key="3">
    <source>
        <dbReference type="EMBL" id="UQX89319.1"/>
    </source>
</evidence>
<dbReference type="PANTHER" id="PTHR45128">
    <property type="entry name" value="METHYLTRANSFERASE TYPE 11"/>
    <property type="match status" value="1"/>
</dbReference>
<feature type="domain" description="Methyltransferase" evidence="1">
    <location>
        <begin position="176"/>
        <end position="284"/>
    </location>
</feature>
<keyword evidence="4" id="KW-1185">Reference proteome</keyword>
<dbReference type="InterPro" id="IPR036390">
    <property type="entry name" value="WH_DNA-bd_sf"/>
</dbReference>
<evidence type="ECO:0000259" key="1">
    <source>
        <dbReference type="Pfam" id="PF13847"/>
    </source>
</evidence>
<keyword evidence="3" id="KW-0808">Transferase</keyword>
<dbReference type="Gene3D" id="3.40.50.150">
    <property type="entry name" value="Vaccinia Virus protein VP39"/>
    <property type="match status" value="1"/>
</dbReference>
<dbReference type="InterPro" id="IPR053173">
    <property type="entry name" value="SAM-binding_MTase"/>
</dbReference>
<sequence length="357" mass="37930">MTTTTEQLDEAAVGDFVQRFITDLAAAHHAVTVAIGDRLGLYRAIAQAGPASEREIAAEAGCDERYTREWLNAQAASGYCEYDPATGRYSLSAAQRACLADESSPTFLAAGMLLAGALFKDEERLAETIRSGAGFGWGEHHHDLYAGVERFFRPGYAANLVTSWIPALDGVQAKLTEGAVVADVGCGFGASTILLAQAFPNATIVGFDNHEPSIEAACAAAEHAGVSDRVRFEVASAQDYPGDGYDLVCIFDALHDMGDPVGAARHIRSTLADDGTWLLVEPMAGDSVAANLHPMGRLFYSASTLVCTPSARSQSGGWALGAQATDEQLRSIAEQGGFTRFRRAVETPVNRVIEVRP</sequence>
<dbReference type="SUPFAM" id="SSF53335">
    <property type="entry name" value="S-adenosyl-L-methionine-dependent methyltransferases"/>
    <property type="match status" value="1"/>
</dbReference>
<evidence type="ECO:0000313" key="4">
    <source>
        <dbReference type="Proteomes" id="UP001056336"/>
    </source>
</evidence>
<dbReference type="SUPFAM" id="SSF46785">
    <property type="entry name" value="Winged helix' DNA-binding domain"/>
    <property type="match status" value="1"/>
</dbReference>
<dbReference type="PANTHER" id="PTHR45128:SF2">
    <property type="entry name" value="METHYLTRANSFERASE DOMAIN-CONTAINING PROTEIN"/>
    <property type="match status" value="1"/>
</dbReference>
<reference evidence="3" key="1">
    <citation type="journal article" date="2018" name="Int. J. Syst. Evol. Microbiol.">
        <title>Jatrophihabitans telluris sp. nov., isolated from sediment soil of lava forest wetlands and the emended description of the genus Jatrophihabitans.</title>
        <authorList>
            <person name="Lee K.C."/>
            <person name="Suh M.K."/>
            <person name="Eom M.K."/>
            <person name="Kim K.K."/>
            <person name="Kim J.S."/>
            <person name="Kim D.S."/>
            <person name="Ko S.H."/>
            <person name="Shin Y.K."/>
            <person name="Lee J.S."/>
        </authorList>
    </citation>
    <scope>NUCLEOTIDE SEQUENCE</scope>
    <source>
        <strain evidence="3">N237</strain>
    </source>
</reference>
<organism evidence="3 4">
    <name type="scientific">Jatrophihabitans telluris</name>
    <dbReference type="NCBI Taxonomy" id="2038343"/>
    <lineage>
        <taxon>Bacteria</taxon>
        <taxon>Bacillati</taxon>
        <taxon>Actinomycetota</taxon>
        <taxon>Actinomycetes</taxon>
        <taxon>Jatrophihabitantales</taxon>
        <taxon>Jatrophihabitantaceae</taxon>
        <taxon>Jatrophihabitans</taxon>
    </lineage>
</organism>
<name>A0ABY4R2Q3_9ACTN</name>
<dbReference type="RefSeq" id="WP_249773215.1">
    <property type="nucleotide sequence ID" value="NZ_CP097332.1"/>
</dbReference>
<protein>
    <submittedName>
        <fullName evidence="3">Methyltransferase domain-containing protein</fullName>
    </submittedName>
</protein>
<dbReference type="Pfam" id="PF13847">
    <property type="entry name" value="Methyltransf_31"/>
    <property type="match status" value="1"/>
</dbReference>
<dbReference type="Proteomes" id="UP001056336">
    <property type="component" value="Chromosome"/>
</dbReference>
<dbReference type="Gene3D" id="1.10.10.10">
    <property type="entry name" value="Winged helix-like DNA-binding domain superfamily/Winged helix DNA-binding domain"/>
    <property type="match status" value="1"/>
</dbReference>